<dbReference type="InterPro" id="IPR012577">
    <property type="entry name" value="NIPSNAP"/>
</dbReference>
<accession>A0A8J3YE09</accession>
<reference evidence="2" key="1">
    <citation type="submission" date="2021-01" db="EMBL/GenBank/DDBJ databases">
        <title>Whole genome shotgun sequence of Virgisporangium aliadipatigenens NBRC 105644.</title>
        <authorList>
            <person name="Komaki H."/>
            <person name="Tamura T."/>
        </authorList>
    </citation>
    <scope>NUCLEOTIDE SEQUENCE</scope>
    <source>
        <strain evidence="2">NBRC 105644</strain>
    </source>
</reference>
<dbReference type="Proteomes" id="UP000619260">
    <property type="component" value="Unassembled WGS sequence"/>
</dbReference>
<sequence length="196" mass="21761">MGDVRYPVVELRQYALHPGRREDLIALFDREFVETQEACGMAVVGQFRDLDRPDHFVWLRGFPDMDSRARSLAEFYGGPVWNEHRDAANATMIDSDDVLLLRPLSPAHGFPEPAGRDGPAESALLVAVNPSTVDGEFLFETEPAENTFPALPVRTGEPVTVSFRRYPTVAAMTEAAAHVQAAELLRLTPTERSALR</sequence>
<comment type="caution">
    <text evidence="2">The sequence shown here is derived from an EMBL/GenBank/DDBJ whole genome shotgun (WGS) entry which is preliminary data.</text>
</comment>
<proteinExistence type="predicted"/>
<dbReference type="AlphaFoldDB" id="A0A8J3YE09"/>
<dbReference type="RefSeq" id="WP_203896865.1">
    <property type="nucleotide sequence ID" value="NZ_BOPF01000002.1"/>
</dbReference>
<dbReference type="Gene3D" id="3.30.70.100">
    <property type="match status" value="1"/>
</dbReference>
<dbReference type="InterPro" id="IPR011008">
    <property type="entry name" value="Dimeric_a/b-barrel"/>
</dbReference>
<dbReference type="EMBL" id="BOPF01000002">
    <property type="protein sequence ID" value="GIJ43261.1"/>
    <property type="molecule type" value="Genomic_DNA"/>
</dbReference>
<keyword evidence="3" id="KW-1185">Reference proteome</keyword>
<name>A0A8J3YE09_9ACTN</name>
<dbReference type="Pfam" id="PF07978">
    <property type="entry name" value="NIPSNAP"/>
    <property type="match status" value="1"/>
</dbReference>
<organism evidence="2 3">
    <name type="scientific">Virgisporangium aliadipatigenens</name>
    <dbReference type="NCBI Taxonomy" id="741659"/>
    <lineage>
        <taxon>Bacteria</taxon>
        <taxon>Bacillati</taxon>
        <taxon>Actinomycetota</taxon>
        <taxon>Actinomycetes</taxon>
        <taxon>Micromonosporales</taxon>
        <taxon>Micromonosporaceae</taxon>
        <taxon>Virgisporangium</taxon>
    </lineage>
</organism>
<dbReference type="SUPFAM" id="SSF54909">
    <property type="entry name" value="Dimeric alpha+beta barrel"/>
    <property type="match status" value="1"/>
</dbReference>
<feature type="domain" description="NIPSNAP" evidence="1">
    <location>
        <begin position="9"/>
        <end position="105"/>
    </location>
</feature>
<protein>
    <submittedName>
        <fullName evidence="2">NIPSNAP family containing protein</fullName>
    </submittedName>
</protein>
<evidence type="ECO:0000313" key="2">
    <source>
        <dbReference type="EMBL" id="GIJ43261.1"/>
    </source>
</evidence>
<evidence type="ECO:0000259" key="1">
    <source>
        <dbReference type="Pfam" id="PF07978"/>
    </source>
</evidence>
<evidence type="ECO:0000313" key="3">
    <source>
        <dbReference type="Proteomes" id="UP000619260"/>
    </source>
</evidence>
<gene>
    <name evidence="2" type="ORF">Val02_01470</name>
</gene>